<name>A0A3M7KZI8_AUXPR</name>
<evidence type="ECO:0000313" key="2">
    <source>
        <dbReference type="EMBL" id="RMZ54576.1"/>
    </source>
</evidence>
<evidence type="ECO:0000313" key="3">
    <source>
        <dbReference type="Proteomes" id="UP000279271"/>
    </source>
</evidence>
<keyword evidence="1" id="KW-0175">Coiled coil</keyword>
<feature type="non-terminal residue" evidence="2">
    <location>
        <position position="1"/>
    </location>
</feature>
<proteinExistence type="predicted"/>
<dbReference type="Proteomes" id="UP000279271">
    <property type="component" value="Unassembled WGS sequence"/>
</dbReference>
<protein>
    <submittedName>
        <fullName evidence="2">Uncharacterized protein</fullName>
    </submittedName>
</protein>
<gene>
    <name evidence="2" type="ORF">APUTEX25_002151</name>
</gene>
<organism evidence="2 3">
    <name type="scientific">Auxenochlorella protothecoides</name>
    <name type="common">Green microalga</name>
    <name type="synonym">Chlorella protothecoides</name>
    <dbReference type="NCBI Taxonomy" id="3075"/>
    <lineage>
        <taxon>Eukaryota</taxon>
        <taxon>Viridiplantae</taxon>
        <taxon>Chlorophyta</taxon>
        <taxon>core chlorophytes</taxon>
        <taxon>Trebouxiophyceae</taxon>
        <taxon>Chlorellales</taxon>
        <taxon>Chlorellaceae</taxon>
        <taxon>Auxenochlorella</taxon>
    </lineage>
</organism>
<reference evidence="3" key="1">
    <citation type="journal article" date="2018" name="Algal Res.">
        <title>Characterization of plant carbon substrate utilization by Auxenochlorella protothecoides.</title>
        <authorList>
            <person name="Vogler B.W."/>
            <person name="Starkenburg S.R."/>
            <person name="Sudasinghe N."/>
            <person name="Schambach J.Y."/>
            <person name="Rollin J.A."/>
            <person name="Pattathil S."/>
            <person name="Barry A.N."/>
        </authorList>
    </citation>
    <scope>NUCLEOTIDE SEQUENCE [LARGE SCALE GENOMIC DNA]</scope>
    <source>
        <strain evidence="3">UTEX 25</strain>
    </source>
</reference>
<dbReference type="EMBL" id="QOKY01000177">
    <property type="protein sequence ID" value="RMZ54576.1"/>
    <property type="molecule type" value="Genomic_DNA"/>
</dbReference>
<comment type="caution">
    <text evidence="2">The sequence shown here is derived from an EMBL/GenBank/DDBJ whole genome shotgun (WGS) entry which is preliminary data.</text>
</comment>
<accession>A0A3M7KZI8</accession>
<dbReference type="AlphaFoldDB" id="A0A3M7KZI8"/>
<sequence length="189" mass="19199">ERAAAAEALRAEESARAGEEVAAARNDLAGALLDLAELRAAATPATNSDPATRPAAAELATLRARLERAETALEGERHAAQALQRRLAAAEGATGDSEALRSRVAELEAALLAGGGGEEAGALRALHVSSAKTIDSLLVENESLARRVNGAGAARADGLRPRGGGGEDEAFSFWAWIAGADLVDAGAED</sequence>
<evidence type="ECO:0000256" key="1">
    <source>
        <dbReference type="SAM" id="Coils"/>
    </source>
</evidence>
<feature type="coiled-coil region" evidence="1">
    <location>
        <begin position="21"/>
        <end position="110"/>
    </location>
</feature>